<accession>A0A7T2U3A1</accession>
<protein>
    <submittedName>
        <fullName evidence="3">DUF3274 domain-containing protein</fullName>
    </submittedName>
</protein>
<dbReference type="Pfam" id="PF24322">
    <property type="entry name" value="Tle3"/>
    <property type="match status" value="1"/>
</dbReference>
<dbReference type="InterPro" id="IPR021692">
    <property type="entry name" value="Tle3_C"/>
</dbReference>
<evidence type="ECO:0000313" key="4">
    <source>
        <dbReference type="Proteomes" id="UP000594943"/>
    </source>
</evidence>
<dbReference type="InterPro" id="IPR029058">
    <property type="entry name" value="AB_hydrolase_fold"/>
</dbReference>
<dbReference type="RefSeq" id="WP_009911660.1">
    <property type="nucleotide sequence ID" value="NZ_CP013380.1"/>
</dbReference>
<dbReference type="EMBL" id="CP065686">
    <property type="protein sequence ID" value="QPS44724.1"/>
    <property type="molecule type" value="Genomic_DNA"/>
</dbReference>
<dbReference type="InterPro" id="IPR056221">
    <property type="entry name" value="Tle3_ab_dom"/>
</dbReference>
<evidence type="ECO:0000259" key="2">
    <source>
        <dbReference type="Pfam" id="PF24322"/>
    </source>
</evidence>
<name>A0A7U4P5I1_9BURK</name>
<dbReference type="Proteomes" id="UP000594943">
    <property type="component" value="Chromosome 1"/>
</dbReference>
<feature type="domain" description="Antibacterial effector protein Tle3 C-terminal" evidence="1">
    <location>
        <begin position="561"/>
        <end position="741"/>
    </location>
</feature>
<dbReference type="Pfam" id="PF11678">
    <property type="entry name" value="Tle3_C"/>
    <property type="match status" value="1"/>
</dbReference>
<feature type="domain" description="T6SS Tle3 phospholipase effector alpha/beta" evidence="2">
    <location>
        <begin position="34"/>
        <end position="401"/>
    </location>
</feature>
<sequence length="779" mass="86213">MAETNNDYRVHAQGAGVTISDRPDARNVQLPGDLPGIVIFIHGVNDPGAVYSVVEQGLCQGLNERLSRTDLKEGSYGALYQRAKTQNNPSKRQAEILSDPDMYLYQRAELPNITKSFFIPFYWGLRADNRDIAKLNNPGIIKSRVADDRGNLMTRGQYQDVNGNRLDAHFAKAGGFFANATNNIPQMYGRGFEPDLKTRLVMRNAVAGNSVFAGKAPDRRYFVLAATRLANLIKTIRTIQPKALASEHGIDPRHETITVLGHSQGTIITLLAQAILKQQGQRCVDCIIMVDTPYSLYATEDDGNQTGHGKLKTLIDIVNVVTSEPHTVPDLADLLITAEQSSGRAGANWSKTCGKRLDKNGKNWVTFDERDNRGKVYLYFCPEDTVVGLKKVRGIGTFGVPDEVPADGAAAKHGKTMQAMTALAPKRFHQRMWTRMERDDNGNGKFKKVLVGTSPARVPVRDRFERLTPGPDTDGTMLGTVLESSKNAALQASFTRNDIRFINGEELKPPCEPDLYGGEIKKGGPRPGHADAAGMMTPDDVTKDVSLGNQYASFKWITVETTRNPLASIESYKTAFNQGKAIDGQSQNWRVVPDTSATSMIKNALLPIVPPQYLIQREQTPNEARLDMQQNPDAREPNNYHSGVLHSTENHRWVTAMDVAIGQAVTLDDPVWRELLILMADWKMVPASLAKIKKNANYDRLDSKMQDFIQACSDYYMYGTFPDAHVSSTPPPLVTSELTSAAIAAQEKAQAEYYKQEAQKAQMMYGNKTLGEVFQGMPR</sequence>
<proteinExistence type="predicted"/>
<dbReference type="SUPFAM" id="SSF53474">
    <property type="entry name" value="alpha/beta-Hydrolases"/>
    <property type="match status" value="1"/>
</dbReference>
<evidence type="ECO:0000313" key="3">
    <source>
        <dbReference type="EMBL" id="QPS44724.1"/>
    </source>
</evidence>
<dbReference type="KEGG" id="bhg:I6G56_06425"/>
<gene>
    <name evidence="3" type="ORF">I6G56_06425</name>
</gene>
<accession>A0A7U4P5I1</accession>
<organism evidence="3 4">
    <name type="scientific">Burkholderia humptydooensis</name>
    <dbReference type="NCBI Taxonomy" id="430531"/>
    <lineage>
        <taxon>Bacteria</taxon>
        <taxon>Pseudomonadati</taxon>
        <taxon>Pseudomonadota</taxon>
        <taxon>Betaproteobacteria</taxon>
        <taxon>Burkholderiales</taxon>
        <taxon>Burkholderiaceae</taxon>
        <taxon>Burkholderia</taxon>
        <taxon>pseudomallei group</taxon>
    </lineage>
</organism>
<reference evidence="3 4" key="1">
    <citation type="submission" date="2020-12" db="EMBL/GenBank/DDBJ databases">
        <title>FDA dAtabase for Regulatory Grade micrObial Sequences (FDA-ARGOS): Supporting development and validation of Infectious Disease Dx tests.</title>
        <authorList>
            <person name="Nelson B."/>
            <person name="Plummer A."/>
            <person name="Tallon L."/>
            <person name="Sadzewicz L."/>
            <person name="Zhao X."/>
            <person name="Boylan J."/>
            <person name="Ott S."/>
            <person name="Bowen H."/>
            <person name="Vavikolanu K."/>
            <person name="Mehta A."/>
            <person name="Aluvathingal J."/>
            <person name="Nadendla S."/>
            <person name="Myers T."/>
            <person name="Yan Y."/>
            <person name="Sichtig H."/>
        </authorList>
    </citation>
    <scope>NUCLEOTIDE SEQUENCE [LARGE SCALE GENOMIC DNA]</scope>
    <source>
        <strain evidence="3 4">FDAARGOS_899</strain>
    </source>
</reference>
<dbReference type="AlphaFoldDB" id="A0A7U4P5I1"/>
<evidence type="ECO:0000259" key="1">
    <source>
        <dbReference type="Pfam" id="PF11678"/>
    </source>
</evidence>